<proteinExistence type="predicted"/>
<organism evidence="2 3">
    <name type="scientific">Pseudosulfitobacter pseudonitzschiae</name>
    <dbReference type="NCBI Taxonomy" id="1402135"/>
    <lineage>
        <taxon>Bacteria</taxon>
        <taxon>Pseudomonadati</taxon>
        <taxon>Pseudomonadota</taxon>
        <taxon>Alphaproteobacteria</taxon>
        <taxon>Rhodobacterales</taxon>
        <taxon>Roseobacteraceae</taxon>
        <taxon>Pseudosulfitobacter</taxon>
    </lineage>
</organism>
<dbReference type="RefSeq" id="WP_231033008.1">
    <property type="nucleotide sequence ID" value="NZ_JAJNGX010000002.1"/>
</dbReference>
<sequence>MTPFSDNALLALTLLLIAVGLFAGITRLRPDLIWPLRLTLASLGTKIALLGMVAFGLDQNPPLEKVLVSLSGLLGFDWPVTVWF</sequence>
<accession>A0A9Q2RUK2</accession>
<reference evidence="2" key="1">
    <citation type="submission" date="2021-01" db="EMBL/GenBank/DDBJ databases">
        <title>Diatom-associated Roseobacters Show Island Model of Population Structure.</title>
        <authorList>
            <person name="Qu L."/>
            <person name="Feng X."/>
            <person name="Chen Y."/>
            <person name="Li L."/>
            <person name="Wang X."/>
            <person name="Hu Z."/>
            <person name="Wang H."/>
            <person name="Luo H."/>
        </authorList>
    </citation>
    <scope>NUCLEOTIDE SEQUENCE</scope>
    <source>
        <strain evidence="2">SM26-45</strain>
    </source>
</reference>
<comment type="caution">
    <text evidence="2">The sequence shown here is derived from an EMBL/GenBank/DDBJ whole genome shotgun (WGS) entry which is preliminary data.</text>
</comment>
<evidence type="ECO:0000256" key="1">
    <source>
        <dbReference type="SAM" id="Phobius"/>
    </source>
</evidence>
<dbReference type="EMBL" id="JAFBWN010000002">
    <property type="protein sequence ID" value="MBM2353865.1"/>
    <property type="molecule type" value="Genomic_DNA"/>
</dbReference>
<dbReference type="Proteomes" id="UP000809337">
    <property type="component" value="Unassembled WGS sequence"/>
</dbReference>
<name>A0A9Q2RUK2_9RHOB</name>
<dbReference type="AlphaFoldDB" id="A0A9Q2RUK2"/>
<protein>
    <submittedName>
        <fullName evidence="2">Uncharacterized protein</fullName>
    </submittedName>
</protein>
<keyword evidence="1" id="KW-1133">Transmembrane helix</keyword>
<evidence type="ECO:0000313" key="2">
    <source>
        <dbReference type="EMBL" id="MBM2353865.1"/>
    </source>
</evidence>
<evidence type="ECO:0000313" key="3">
    <source>
        <dbReference type="Proteomes" id="UP000809337"/>
    </source>
</evidence>
<keyword evidence="1" id="KW-0472">Membrane</keyword>
<feature type="transmembrane region" description="Helical" evidence="1">
    <location>
        <begin position="33"/>
        <end position="57"/>
    </location>
</feature>
<keyword evidence="1" id="KW-0812">Transmembrane</keyword>
<gene>
    <name evidence="2" type="ORF">JQX14_04930</name>
</gene>